<dbReference type="PROSITE" id="PS50082">
    <property type="entry name" value="WD_REPEATS_2"/>
    <property type="match status" value="2"/>
</dbReference>
<dbReference type="InterPro" id="IPR015943">
    <property type="entry name" value="WD40/YVTN_repeat-like_dom_sf"/>
</dbReference>
<dbReference type="InterPro" id="IPR049546">
    <property type="entry name" value="WDR54_beta_prop"/>
</dbReference>
<dbReference type="OrthoDB" id="10257301at2759"/>
<evidence type="ECO:0000256" key="4">
    <source>
        <dbReference type="ARBA" id="ARBA00038321"/>
    </source>
</evidence>
<dbReference type="Pfam" id="PF21031">
    <property type="entry name" value="WDR54"/>
    <property type="match status" value="1"/>
</dbReference>
<evidence type="ECO:0000256" key="3">
    <source>
        <dbReference type="ARBA" id="ARBA00022942"/>
    </source>
</evidence>
<dbReference type="SMART" id="SM00320">
    <property type="entry name" value="WD40"/>
    <property type="match status" value="3"/>
</dbReference>
<feature type="repeat" description="WD" evidence="5">
    <location>
        <begin position="188"/>
        <end position="229"/>
    </location>
</feature>
<feature type="repeat" description="WD" evidence="5">
    <location>
        <begin position="143"/>
        <end position="184"/>
    </location>
</feature>
<keyword evidence="1 5" id="KW-0853">WD repeat</keyword>
<sequence length="406" mass="44731">MQIFTIQENFEEVIADVGAGRVTTEKFWLAHRVSEQLLYFSVEVRLDNDGLLQFIGTSEQPGVSLQFSPTANRLYTVAITGPASYGSPTYPVDNYTLRTPIWKHRFRFRVTLAELDTENRVILGTLDGNIHLYDTSGSRLATIAAHYSTITHLQLFPSGKALLSAGADFRIHIWDLDRQVPSQAARTFTKHTKTVTDIAFVGRGRNFVSSSDDGSAVLWECSSGNAVMVFRRISRPKGAAKCVAVATCRTEPVENQFRANMLFECLQIVVFVGYELGLVQQYSVAQNCATAVSWQAPAPVLRVCAFKQYVVVGCGDGLVVVWDWVGGSKHSLALSAENGIENLKITAASDTELVLVLSNGPESLFSVQFDSNTHQFRITHLVGLSEMFRVLLVGRCVATADEAAFF</sequence>
<dbReference type="InterPro" id="IPR036322">
    <property type="entry name" value="WD40_repeat_dom_sf"/>
</dbReference>
<dbReference type="AlphaFoldDB" id="A0A4P9Z887"/>
<dbReference type="PROSITE" id="PS00678">
    <property type="entry name" value="WD_REPEATS_1"/>
    <property type="match status" value="1"/>
</dbReference>
<dbReference type="PANTHER" id="PTHR19857">
    <property type="entry name" value="MITOCHONDRIAL DIVISION PROTEIN 1-RELATED"/>
    <property type="match status" value="1"/>
</dbReference>
<dbReference type="Proteomes" id="UP000268321">
    <property type="component" value="Unassembled WGS sequence"/>
</dbReference>
<evidence type="ECO:0000256" key="1">
    <source>
        <dbReference type="ARBA" id="ARBA00022574"/>
    </source>
</evidence>
<evidence type="ECO:0000259" key="6">
    <source>
        <dbReference type="Pfam" id="PF21031"/>
    </source>
</evidence>
<dbReference type="InterPro" id="IPR019775">
    <property type="entry name" value="WD40_repeat_CS"/>
</dbReference>
<dbReference type="PROSITE" id="PS50294">
    <property type="entry name" value="WD_REPEATS_REGION"/>
    <property type="match status" value="2"/>
</dbReference>
<proteinExistence type="inferred from homology"/>
<name>A0A4P9Z887_9ASCO</name>
<evidence type="ECO:0000313" key="8">
    <source>
        <dbReference type="Proteomes" id="UP000268321"/>
    </source>
</evidence>
<dbReference type="InterPro" id="IPR051179">
    <property type="entry name" value="WD_repeat_multifunction"/>
</dbReference>
<keyword evidence="2" id="KW-0677">Repeat</keyword>
<dbReference type="InterPro" id="IPR001680">
    <property type="entry name" value="WD40_rpt"/>
</dbReference>
<dbReference type="PANTHER" id="PTHR19857:SF19">
    <property type="entry name" value="26S PROTEASOME REGULATORY SUBUNIT RPN14"/>
    <property type="match status" value="1"/>
</dbReference>
<dbReference type="EMBL" id="ML004534">
    <property type="protein sequence ID" value="RKP28933.1"/>
    <property type="molecule type" value="Genomic_DNA"/>
</dbReference>
<evidence type="ECO:0000313" key="7">
    <source>
        <dbReference type="EMBL" id="RKP28933.1"/>
    </source>
</evidence>
<reference evidence="8" key="1">
    <citation type="journal article" date="2018" name="Nat. Microbiol.">
        <title>Leveraging single-cell genomics to expand the fungal tree of life.</title>
        <authorList>
            <person name="Ahrendt S.R."/>
            <person name="Quandt C.A."/>
            <person name="Ciobanu D."/>
            <person name="Clum A."/>
            <person name="Salamov A."/>
            <person name="Andreopoulos B."/>
            <person name="Cheng J.F."/>
            <person name="Woyke T."/>
            <person name="Pelin A."/>
            <person name="Henrissat B."/>
            <person name="Reynolds N.K."/>
            <person name="Benny G.L."/>
            <person name="Smith M.E."/>
            <person name="James T.Y."/>
            <person name="Grigoriev I.V."/>
        </authorList>
    </citation>
    <scope>NUCLEOTIDE SEQUENCE [LARGE SCALE GENOMIC DNA]</scope>
    <source>
        <strain evidence="8">Baker2002</strain>
    </source>
</reference>
<evidence type="ECO:0000256" key="2">
    <source>
        <dbReference type="ARBA" id="ARBA00022737"/>
    </source>
</evidence>
<comment type="similarity">
    <text evidence="4">Belongs to the WD repeat PAAF1/RPN14 family.</text>
</comment>
<feature type="domain" description="WD repeat-containing protein 54 beta-propeller" evidence="6">
    <location>
        <begin position="123"/>
        <end position="217"/>
    </location>
</feature>
<evidence type="ECO:0000256" key="5">
    <source>
        <dbReference type="PROSITE-ProRule" id="PRU00221"/>
    </source>
</evidence>
<organism evidence="7 8">
    <name type="scientific">Metschnikowia bicuspidata</name>
    <dbReference type="NCBI Taxonomy" id="27322"/>
    <lineage>
        <taxon>Eukaryota</taxon>
        <taxon>Fungi</taxon>
        <taxon>Dikarya</taxon>
        <taxon>Ascomycota</taxon>
        <taxon>Saccharomycotina</taxon>
        <taxon>Pichiomycetes</taxon>
        <taxon>Metschnikowiaceae</taxon>
        <taxon>Metschnikowia</taxon>
    </lineage>
</organism>
<dbReference type="SUPFAM" id="SSF50978">
    <property type="entry name" value="WD40 repeat-like"/>
    <property type="match status" value="1"/>
</dbReference>
<dbReference type="GO" id="GO:0000502">
    <property type="term" value="C:proteasome complex"/>
    <property type="evidence" value="ECO:0007669"/>
    <property type="project" value="UniProtKB-KW"/>
</dbReference>
<keyword evidence="3" id="KW-0647">Proteasome</keyword>
<gene>
    <name evidence="7" type="ORF">METBISCDRAFT_19866</name>
</gene>
<dbReference type="Gene3D" id="2.130.10.10">
    <property type="entry name" value="YVTN repeat-like/Quinoprotein amine dehydrogenase"/>
    <property type="match status" value="1"/>
</dbReference>
<protein>
    <submittedName>
        <fullName evidence="7">WD40 repeat-like protein</fullName>
    </submittedName>
</protein>
<accession>A0A4P9Z887</accession>
<keyword evidence="8" id="KW-1185">Reference proteome</keyword>